<dbReference type="Proteomes" id="UP001417504">
    <property type="component" value="Unassembled WGS sequence"/>
</dbReference>
<evidence type="ECO:0000313" key="1">
    <source>
        <dbReference type="EMBL" id="KAK9123836.1"/>
    </source>
</evidence>
<comment type="caution">
    <text evidence="1">The sequence shown here is derived from an EMBL/GenBank/DDBJ whole genome shotgun (WGS) entry which is preliminary data.</text>
</comment>
<accession>A0AAP0P1B1</accession>
<sequence length="81" mass="9556">MSRVVPSARWHWGPLHRNWPLSQPRWRWWWEKWGGYVPYLSPSWTSWGAINGTPRPPLFKRRRRCSSTPLAAPCGTATSVR</sequence>
<protein>
    <submittedName>
        <fullName evidence="1">Uncharacterized protein</fullName>
    </submittedName>
</protein>
<proteinExistence type="predicted"/>
<organism evidence="1 2">
    <name type="scientific">Stephania japonica</name>
    <dbReference type="NCBI Taxonomy" id="461633"/>
    <lineage>
        <taxon>Eukaryota</taxon>
        <taxon>Viridiplantae</taxon>
        <taxon>Streptophyta</taxon>
        <taxon>Embryophyta</taxon>
        <taxon>Tracheophyta</taxon>
        <taxon>Spermatophyta</taxon>
        <taxon>Magnoliopsida</taxon>
        <taxon>Ranunculales</taxon>
        <taxon>Menispermaceae</taxon>
        <taxon>Menispermoideae</taxon>
        <taxon>Cissampelideae</taxon>
        <taxon>Stephania</taxon>
    </lineage>
</organism>
<name>A0AAP0P1B1_9MAGN</name>
<gene>
    <name evidence="1" type="ORF">Sjap_013438</name>
</gene>
<evidence type="ECO:0000313" key="2">
    <source>
        <dbReference type="Proteomes" id="UP001417504"/>
    </source>
</evidence>
<reference evidence="1 2" key="1">
    <citation type="submission" date="2024-01" db="EMBL/GenBank/DDBJ databases">
        <title>Genome assemblies of Stephania.</title>
        <authorList>
            <person name="Yang L."/>
        </authorList>
    </citation>
    <scope>NUCLEOTIDE SEQUENCE [LARGE SCALE GENOMIC DNA]</scope>
    <source>
        <strain evidence="1">QJT</strain>
        <tissue evidence="1">Leaf</tissue>
    </source>
</reference>
<keyword evidence="2" id="KW-1185">Reference proteome</keyword>
<dbReference type="EMBL" id="JBBNAE010000005">
    <property type="protein sequence ID" value="KAK9123836.1"/>
    <property type="molecule type" value="Genomic_DNA"/>
</dbReference>
<dbReference type="AlphaFoldDB" id="A0AAP0P1B1"/>